<keyword evidence="8" id="KW-1185">Reference proteome</keyword>
<evidence type="ECO:0008006" key="9">
    <source>
        <dbReference type="Google" id="ProtNLM"/>
    </source>
</evidence>
<organism evidence="7 8">
    <name type="scientific">Gomphillus americanus</name>
    <dbReference type="NCBI Taxonomy" id="1940652"/>
    <lineage>
        <taxon>Eukaryota</taxon>
        <taxon>Fungi</taxon>
        <taxon>Dikarya</taxon>
        <taxon>Ascomycota</taxon>
        <taxon>Pezizomycotina</taxon>
        <taxon>Lecanoromycetes</taxon>
        <taxon>OSLEUM clade</taxon>
        <taxon>Ostropomycetidae</taxon>
        <taxon>Ostropales</taxon>
        <taxon>Graphidaceae</taxon>
        <taxon>Gomphilloideae</taxon>
        <taxon>Gomphillus</taxon>
    </lineage>
</organism>
<evidence type="ECO:0000256" key="6">
    <source>
        <dbReference type="SAM" id="Phobius"/>
    </source>
</evidence>
<feature type="transmembrane region" description="Helical" evidence="6">
    <location>
        <begin position="130"/>
        <end position="159"/>
    </location>
</feature>
<protein>
    <recommendedName>
        <fullName evidence="9">Amino acid transporter</fullName>
    </recommendedName>
</protein>
<feature type="transmembrane region" description="Helical" evidence="6">
    <location>
        <begin position="457"/>
        <end position="480"/>
    </location>
</feature>
<comment type="subcellular location">
    <subcellularLocation>
        <location evidence="1">Membrane</location>
        <topology evidence="1">Multi-pass membrane protein</topology>
    </subcellularLocation>
</comment>
<dbReference type="Pfam" id="PF13520">
    <property type="entry name" value="AA_permease_2"/>
    <property type="match status" value="1"/>
</dbReference>
<dbReference type="OrthoDB" id="4476201at2759"/>
<dbReference type="Gene3D" id="1.20.1740.10">
    <property type="entry name" value="Amino acid/polyamine transporter I"/>
    <property type="match status" value="1"/>
</dbReference>
<evidence type="ECO:0000313" key="7">
    <source>
        <dbReference type="EMBL" id="CAF9910273.1"/>
    </source>
</evidence>
<name>A0A8H3ETU3_9LECA</name>
<proteinExistence type="predicted"/>
<feature type="transmembrane region" description="Helical" evidence="6">
    <location>
        <begin position="171"/>
        <end position="195"/>
    </location>
</feature>
<evidence type="ECO:0000256" key="3">
    <source>
        <dbReference type="ARBA" id="ARBA00022692"/>
    </source>
</evidence>
<keyword evidence="3 6" id="KW-0812">Transmembrane</keyword>
<dbReference type="Proteomes" id="UP000664169">
    <property type="component" value="Unassembled WGS sequence"/>
</dbReference>
<dbReference type="GO" id="GO:0022857">
    <property type="term" value="F:transmembrane transporter activity"/>
    <property type="evidence" value="ECO:0007669"/>
    <property type="project" value="InterPro"/>
</dbReference>
<evidence type="ECO:0000256" key="1">
    <source>
        <dbReference type="ARBA" id="ARBA00004141"/>
    </source>
</evidence>
<feature type="transmembrane region" description="Helical" evidence="6">
    <location>
        <begin position="322"/>
        <end position="347"/>
    </location>
</feature>
<gene>
    <name evidence="7" type="ORF">GOMPHAMPRED_007028</name>
</gene>
<evidence type="ECO:0000256" key="4">
    <source>
        <dbReference type="ARBA" id="ARBA00022989"/>
    </source>
</evidence>
<dbReference type="GO" id="GO:0016020">
    <property type="term" value="C:membrane"/>
    <property type="evidence" value="ECO:0007669"/>
    <property type="project" value="UniProtKB-SubCell"/>
</dbReference>
<feature type="transmembrane region" description="Helical" evidence="6">
    <location>
        <begin position="245"/>
        <end position="265"/>
    </location>
</feature>
<feature type="transmembrane region" description="Helical" evidence="6">
    <location>
        <begin position="378"/>
        <end position="400"/>
    </location>
</feature>
<reference evidence="7" key="1">
    <citation type="submission" date="2021-03" db="EMBL/GenBank/DDBJ databases">
        <authorList>
            <person name="Tagirdzhanova G."/>
        </authorList>
    </citation>
    <scope>NUCLEOTIDE SEQUENCE</scope>
</reference>
<dbReference type="PANTHER" id="PTHR45649">
    <property type="entry name" value="AMINO-ACID PERMEASE BAT1"/>
    <property type="match status" value="1"/>
</dbReference>
<sequence length="599" mass="64983">MPPTFKEQGSLDCNPNDAGKAEFDAAGIAKDSKLTGKDRKRQERETMAEFNPVETDSRKASVTQTAMGLASDEDAAVLAKMGYKQELRRNFSMIEVFGIAFSIMGLLPSIASTLAYSIPAGPVGMVWGWFIASAFIFVVGVAMADLGSSLPTSGGLYYWTFYYANAKYRRVLSFLVGYSNTLGLVGGLCSIDYGFSLMFLSVIVIATDGTWTPSYGAIYGVFVACVLLHGMLASMLSKVMGKLQTVFVGANLVLILATIIALPIGRASQRNNGSFIFGDTENMTTWPTGWNFFISWLSPIWTIGAFDSCVHMSEEAANATKAVPYGILMSIGSCWFFGFIIMIVLAACINPDLASVYGTSFGQPMAQIYYDALGKSGALGFMTLVFVVQFLMGLSILVAASRQSWAFSRDGALPFSNFFRVISQRAGYIPLRAVWGCAFMAIVLGLLSLIAPAAAQALFSLAVAGNNLAWGMPILCRVVWGQKKFEPGPFYTGKWSVPIAWTAIVFLLFGIVLSCFPVGGPDPTPQNMNYTVVINSAVWGGALAYYFIDARKWFTGPKITLDVDDLTEEQMEAAKLDKKRALPVGDYSPKTDSFEKDVQ</sequence>
<accession>A0A8H3ETU3</accession>
<feature type="transmembrane region" description="Helical" evidence="6">
    <location>
        <begin position="215"/>
        <end position="233"/>
    </location>
</feature>
<feature type="transmembrane region" description="Helical" evidence="6">
    <location>
        <begin position="433"/>
        <end position="451"/>
    </location>
</feature>
<dbReference type="PANTHER" id="PTHR45649:SF6">
    <property type="entry name" value="GABA-SPECIFIC PERMEASE"/>
    <property type="match status" value="1"/>
</dbReference>
<feature type="transmembrane region" description="Helical" evidence="6">
    <location>
        <begin position="500"/>
        <end position="519"/>
    </location>
</feature>
<keyword evidence="2" id="KW-0813">Transport</keyword>
<keyword evidence="5 6" id="KW-0472">Membrane</keyword>
<feature type="transmembrane region" description="Helical" evidence="6">
    <location>
        <begin position="531"/>
        <end position="548"/>
    </location>
</feature>
<evidence type="ECO:0000313" key="8">
    <source>
        <dbReference type="Proteomes" id="UP000664169"/>
    </source>
</evidence>
<evidence type="ECO:0000256" key="2">
    <source>
        <dbReference type="ARBA" id="ARBA00022448"/>
    </source>
</evidence>
<dbReference type="EMBL" id="CAJPDQ010000005">
    <property type="protein sequence ID" value="CAF9910273.1"/>
    <property type="molecule type" value="Genomic_DNA"/>
</dbReference>
<dbReference type="InterPro" id="IPR002293">
    <property type="entry name" value="AA/rel_permease1"/>
</dbReference>
<comment type="caution">
    <text evidence="7">The sequence shown here is derived from an EMBL/GenBank/DDBJ whole genome shotgun (WGS) entry which is preliminary data.</text>
</comment>
<feature type="transmembrane region" description="Helical" evidence="6">
    <location>
        <begin position="96"/>
        <end position="118"/>
    </location>
</feature>
<dbReference type="AlphaFoldDB" id="A0A8H3ETU3"/>
<evidence type="ECO:0000256" key="5">
    <source>
        <dbReference type="ARBA" id="ARBA00023136"/>
    </source>
</evidence>
<feature type="transmembrane region" description="Helical" evidence="6">
    <location>
        <begin position="290"/>
        <end position="310"/>
    </location>
</feature>
<keyword evidence="4 6" id="KW-1133">Transmembrane helix</keyword>